<dbReference type="CDD" id="cd13912">
    <property type="entry name" value="CcO_II_C"/>
    <property type="match status" value="1"/>
</dbReference>
<proteinExistence type="inferred from homology"/>
<protein>
    <recommendedName>
        <fullName evidence="4 18">Cytochrome c oxidase subunit 2</fullName>
    </recommendedName>
</protein>
<keyword evidence="8 18" id="KW-0479">Metal-binding</keyword>
<evidence type="ECO:0000256" key="5">
    <source>
        <dbReference type="ARBA" id="ARBA00022448"/>
    </source>
</evidence>
<evidence type="ECO:0000256" key="8">
    <source>
        <dbReference type="ARBA" id="ARBA00022723"/>
    </source>
</evidence>
<dbReference type="InterPro" id="IPR011759">
    <property type="entry name" value="Cyt_c_oxidase_su2_TM_dom"/>
</dbReference>
<dbReference type="SUPFAM" id="SSF81464">
    <property type="entry name" value="Cytochrome c oxidase subunit II-like, transmembrane region"/>
    <property type="match status" value="1"/>
</dbReference>
<keyword evidence="12 18" id="KW-0249">Electron transport</keyword>
<dbReference type="GO" id="GO:0005507">
    <property type="term" value="F:copper ion binding"/>
    <property type="evidence" value="ECO:0007669"/>
    <property type="project" value="InterPro"/>
</dbReference>
<feature type="transmembrane region" description="Helical" evidence="19">
    <location>
        <begin position="63"/>
        <end position="87"/>
    </location>
</feature>
<dbReference type="InterPro" id="IPR036257">
    <property type="entry name" value="Cyt_c_oxidase_su2_TM_sf"/>
</dbReference>
<evidence type="ECO:0000256" key="7">
    <source>
        <dbReference type="ARBA" id="ARBA00022692"/>
    </source>
</evidence>
<name>D3G9K4_ONINA</name>
<keyword evidence="15 18" id="KW-0496">Mitochondrion</keyword>
<evidence type="ECO:0000256" key="13">
    <source>
        <dbReference type="ARBA" id="ARBA00022989"/>
    </source>
</evidence>
<dbReference type="SUPFAM" id="SSF49503">
    <property type="entry name" value="Cupredoxins"/>
    <property type="match status" value="1"/>
</dbReference>
<dbReference type="PRINTS" id="PR01166">
    <property type="entry name" value="CYCOXIDASEII"/>
</dbReference>
<dbReference type="GO" id="GO:0004129">
    <property type="term" value="F:cytochrome-c oxidase activity"/>
    <property type="evidence" value="ECO:0007669"/>
    <property type="project" value="UniProtKB-EC"/>
</dbReference>
<dbReference type="PROSITE" id="PS00078">
    <property type="entry name" value="COX2"/>
    <property type="match status" value="1"/>
</dbReference>
<dbReference type="Pfam" id="PF00116">
    <property type="entry name" value="COX2"/>
    <property type="match status" value="1"/>
</dbReference>
<comment type="function">
    <text evidence="18">Component of the cytochrome c oxidase, the last enzyme in the mitochondrial electron transport chain which drives oxidative phosphorylation. The respiratory chain contains 3 multisubunit complexes succinate dehydrogenase (complex II, CII), ubiquinol-cytochrome c oxidoreductase (cytochrome b-c1 complex, complex III, CIII) and cytochrome c oxidase (complex IV, CIV), that cooperate to transfer electrons derived from NADH and succinate to molecular oxygen, creating an electrochemical gradient over the inner membrane that drives transmembrane transport and the ATP synthase. Cytochrome c oxidase is the component of the respiratory chain that catalyzes the reduction of oxygen to water. Electrons originating from reduced cytochrome c in the intermembrane space (IMS) are transferred via the dinuclear copper A center (CU(A)) of subunit 2 and heme A of subunit 1 to the active site in subunit 1, a binuclear center (BNC) formed by heme A3 and copper B (CU(B)). The BNC reduces molecular oxygen to 2 water molecules using 4 electrons from cytochrome c in the IMS and 4 protons from the mitochondrial matrix.</text>
</comment>
<keyword evidence="16 18" id="KW-0472">Membrane</keyword>
<feature type="transmembrane region" description="Helical" evidence="19">
    <location>
        <begin position="26"/>
        <end position="51"/>
    </location>
</feature>
<keyword evidence="14 18" id="KW-0186">Copper</keyword>
<sequence length="226" mass="25730">MPTWSLIYFQDSASPSMEQLLFFHDFTMAIIVMITVLVSISMILIVMFKLTDRFLLQEQYTEIIWTLSPVIILLMIALPSLQSLYMLDDPQLSNLTIKAMGHQWYWSYEYSDFPNIMFDSYMADTGPKGSARLLETDNSVVIPSNCQTRVIISSTDVIHSWTVPSLGVKVDAVPGRLNQLLFTANRTGVFYGQCSEICGSNHSFMPIKIESVPMTSFIDWSSKFLF</sequence>
<dbReference type="InterPro" id="IPR014222">
    <property type="entry name" value="Cyt_c_oxidase_su2"/>
</dbReference>
<evidence type="ECO:0000256" key="11">
    <source>
        <dbReference type="ARBA" id="ARBA00022967"/>
    </source>
</evidence>
<keyword evidence="5 18" id="KW-0813">Transport</keyword>
<evidence type="ECO:0000259" key="21">
    <source>
        <dbReference type="PROSITE" id="PS50999"/>
    </source>
</evidence>
<evidence type="ECO:0000256" key="15">
    <source>
        <dbReference type="ARBA" id="ARBA00023128"/>
    </source>
</evidence>
<comment type="cofactor">
    <cofactor evidence="18">
        <name>Cu cation</name>
        <dbReference type="ChEBI" id="CHEBI:23378"/>
    </cofactor>
    <text evidence="18">Binds a copper A center.</text>
</comment>
<dbReference type="InterPro" id="IPR034210">
    <property type="entry name" value="CcO_II_C"/>
</dbReference>
<evidence type="ECO:0000256" key="12">
    <source>
        <dbReference type="ARBA" id="ARBA00022982"/>
    </source>
</evidence>
<dbReference type="GO" id="GO:0042773">
    <property type="term" value="P:ATP synthesis coupled electron transport"/>
    <property type="evidence" value="ECO:0007669"/>
    <property type="project" value="TreeGrafter"/>
</dbReference>
<evidence type="ECO:0000313" key="22">
    <source>
        <dbReference type="EMBL" id="ACM79548.1"/>
    </source>
</evidence>
<dbReference type="EMBL" id="FJ555185">
    <property type="protein sequence ID" value="ACM79548.1"/>
    <property type="molecule type" value="Genomic_DNA"/>
</dbReference>
<evidence type="ECO:0000256" key="4">
    <source>
        <dbReference type="ARBA" id="ARBA00015946"/>
    </source>
</evidence>
<keyword evidence="7 18" id="KW-0812">Transmembrane</keyword>
<evidence type="ECO:0000256" key="14">
    <source>
        <dbReference type="ARBA" id="ARBA00023008"/>
    </source>
</evidence>
<organism evidence="22">
    <name type="scientific">Onisimus nanseni</name>
    <name type="common">Amphipod</name>
    <name type="synonym">Pseudalibrotus nanseni</name>
    <dbReference type="NCBI Taxonomy" id="583350"/>
    <lineage>
        <taxon>Eukaryota</taxon>
        <taxon>Metazoa</taxon>
        <taxon>Ecdysozoa</taxon>
        <taxon>Arthropoda</taxon>
        <taxon>Crustacea</taxon>
        <taxon>Multicrustacea</taxon>
        <taxon>Malacostraca</taxon>
        <taxon>Eumalacostraca</taxon>
        <taxon>Peracarida</taxon>
        <taxon>Amphipoda</taxon>
        <taxon>Amphilochidea</taxon>
        <taxon>Lysianassida</taxon>
        <taxon>Lysianassidira</taxon>
        <taxon>Lysianassoidea</taxon>
        <taxon>Lysianassidae</taxon>
        <taxon>Onisimus</taxon>
    </lineage>
</organism>
<dbReference type="Gene3D" id="2.60.40.420">
    <property type="entry name" value="Cupredoxins - blue copper proteins"/>
    <property type="match status" value="1"/>
</dbReference>
<dbReference type="Gene3D" id="1.10.287.90">
    <property type="match status" value="1"/>
</dbReference>
<dbReference type="AlphaFoldDB" id="D3G9K4"/>
<keyword evidence="9 18" id="KW-0999">Mitochondrion inner membrane</keyword>
<evidence type="ECO:0000256" key="10">
    <source>
        <dbReference type="ARBA" id="ARBA00022842"/>
    </source>
</evidence>
<evidence type="ECO:0000256" key="16">
    <source>
        <dbReference type="ARBA" id="ARBA00023136"/>
    </source>
</evidence>
<geneLocation type="mitochondrion" evidence="22"/>
<feature type="domain" description="Cytochrome oxidase subunit II copper A binding" evidence="20">
    <location>
        <begin position="92"/>
        <end position="223"/>
    </location>
</feature>
<evidence type="ECO:0000256" key="18">
    <source>
        <dbReference type="RuleBase" id="RU000457"/>
    </source>
</evidence>
<dbReference type="GO" id="GO:0016491">
    <property type="term" value="F:oxidoreductase activity"/>
    <property type="evidence" value="ECO:0007669"/>
    <property type="project" value="InterPro"/>
</dbReference>
<reference evidence="22" key="1">
    <citation type="submission" date="2008-12" db="EMBL/GenBank/DDBJ databases">
        <authorList>
            <person name="Lee J.-S."/>
        </authorList>
    </citation>
    <scope>NUCLEOTIDE SEQUENCE</scope>
</reference>
<comment type="subcellular location">
    <subcellularLocation>
        <location evidence="1 18">Mitochondrion inner membrane</location>
        <topology evidence="1 18">Multi-pass membrane protein</topology>
    </subcellularLocation>
</comment>
<evidence type="ECO:0000256" key="1">
    <source>
        <dbReference type="ARBA" id="ARBA00004448"/>
    </source>
</evidence>
<dbReference type="GO" id="GO:0005743">
    <property type="term" value="C:mitochondrial inner membrane"/>
    <property type="evidence" value="ECO:0007669"/>
    <property type="project" value="UniProtKB-SubCell"/>
</dbReference>
<dbReference type="InterPro" id="IPR001505">
    <property type="entry name" value="Copper_CuA"/>
</dbReference>
<evidence type="ECO:0000259" key="20">
    <source>
        <dbReference type="PROSITE" id="PS50857"/>
    </source>
</evidence>
<evidence type="ECO:0000256" key="2">
    <source>
        <dbReference type="ARBA" id="ARBA00007866"/>
    </source>
</evidence>
<accession>D3G9K4</accession>
<keyword evidence="13 19" id="KW-1133">Transmembrane helix</keyword>
<keyword evidence="10" id="KW-0460">Magnesium</keyword>
<dbReference type="PANTHER" id="PTHR22888:SF9">
    <property type="entry name" value="CYTOCHROME C OXIDASE SUBUNIT 2"/>
    <property type="match status" value="1"/>
</dbReference>
<gene>
    <name evidence="22" type="primary">COX2</name>
</gene>
<dbReference type="Pfam" id="PF02790">
    <property type="entry name" value="COX2_TM"/>
    <property type="match status" value="1"/>
</dbReference>
<comment type="catalytic activity">
    <reaction evidence="17">
        <text>4 Fe(II)-[cytochrome c] + O2 + 8 H(+)(in) = 4 Fe(III)-[cytochrome c] + 2 H2O + 4 H(+)(out)</text>
        <dbReference type="Rhea" id="RHEA:11436"/>
        <dbReference type="Rhea" id="RHEA-COMP:10350"/>
        <dbReference type="Rhea" id="RHEA-COMP:14399"/>
        <dbReference type="ChEBI" id="CHEBI:15377"/>
        <dbReference type="ChEBI" id="CHEBI:15378"/>
        <dbReference type="ChEBI" id="CHEBI:15379"/>
        <dbReference type="ChEBI" id="CHEBI:29033"/>
        <dbReference type="ChEBI" id="CHEBI:29034"/>
        <dbReference type="EC" id="7.1.1.9"/>
    </reaction>
    <physiologicalReaction direction="left-to-right" evidence="17">
        <dbReference type="Rhea" id="RHEA:11437"/>
    </physiologicalReaction>
</comment>
<evidence type="ECO:0000256" key="3">
    <source>
        <dbReference type="ARBA" id="ARBA00011164"/>
    </source>
</evidence>
<dbReference type="InterPro" id="IPR002429">
    <property type="entry name" value="CcO_II-like_C"/>
</dbReference>
<dbReference type="FunFam" id="2.60.40.420:FF:000001">
    <property type="entry name" value="Cytochrome c oxidase subunit 2"/>
    <property type="match status" value="1"/>
</dbReference>
<dbReference type="InterPro" id="IPR045187">
    <property type="entry name" value="CcO_II"/>
</dbReference>
<dbReference type="NCBIfam" id="TIGR02866">
    <property type="entry name" value="CoxB"/>
    <property type="match status" value="1"/>
</dbReference>
<dbReference type="PANTHER" id="PTHR22888">
    <property type="entry name" value="CYTOCHROME C OXIDASE, SUBUNIT II"/>
    <property type="match status" value="1"/>
</dbReference>
<dbReference type="PROSITE" id="PS50857">
    <property type="entry name" value="COX2_CUA"/>
    <property type="match status" value="1"/>
</dbReference>
<dbReference type="InterPro" id="IPR008972">
    <property type="entry name" value="Cupredoxin"/>
</dbReference>
<dbReference type="PROSITE" id="PS50999">
    <property type="entry name" value="COX2_TM"/>
    <property type="match status" value="1"/>
</dbReference>
<keyword evidence="11" id="KW-1278">Translocase</keyword>
<feature type="domain" description="Cytochrome oxidase subunit II transmembrane region profile" evidence="21">
    <location>
        <begin position="1"/>
        <end position="91"/>
    </location>
</feature>
<comment type="similarity">
    <text evidence="2 18">Belongs to the cytochrome c oxidase subunit 2 family.</text>
</comment>
<keyword evidence="6 18" id="KW-0679">Respiratory chain</keyword>
<evidence type="ECO:0000256" key="9">
    <source>
        <dbReference type="ARBA" id="ARBA00022792"/>
    </source>
</evidence>
<evidence type="ECO:0000256" key="17">
    <source>
        <dbReference type="ARBA" id="ARBA00049512"/>
    </source>
</evidence>
<evidence type="ECO:0000256" key="19">
    <source>
        <dbReference type="SAM" id="Phobius"/>
    </source>
</evidence>
<evidence type="ECO:0000256" key="6">
    <source>
        <dbReference type="ARBA" id="ARBA00022660"/>
    </source>
</evidence>
<comment type="subunit">
    <text evidence="3">Component of the cytochrome c oxidase (complex IV, CIV), a multisubunit enzyme composed of a catalytic core of 3 subunits and several supernumerary subunits. The complex exists as a monomer or a dimer and forms supercomplexes (SCs) in the inner mitochondrial membrane with ubiquinol-cytochrome c oxidoreductase (cytochrome b-c1 complex, complex III, CIII).</text>
</comment>